<keyword evidence="3" id="KW-1185">Reference proteome</keyword>
<accession>A0A392R2C7</accession>
<reference evidence="2 3" key="1">
    <citation type="journal article" date="2018" name="Front. Plant Sci.">
        <title>Red Clover (Trifolium pratense) and Zigzag Clover (T. medium) - A Picture of Genomic Similarities and Differences.</title>
        <authorList>
            <person name="Dluhosova J."/>
            <person name="Istvanek J."/>
            <person name="Nedelnik J."/>
            <person name="Repkova J."/>
        </authorList>
    </citation>
    <scope>NUCLEOTIDE SEQUENCE [LARGE SCALE GENOMIC DNA]</scope>
    <source>
        <strain evidence="3">cv. 10/8</strain>
        <tissue evidence="2">Leaf</tissue>
    </source>
</reference>
<dbReference type="Proteomes" id="UP000265520">
    <property type="component" value="Unassembled WGS sequence"/>
</dbReference>
<dbReference type="AlphaFoldDB" id="A0A392R2C7"/>
<organism evidence="2 3">
    <name type="scientific">Trifolium medium</name>
    <dbReference type="NCBI Taxonomy" id="97028"/>
    <lineage>
        <taxon>Eukaryota</taxon>
        <taxon>Viridiplantae</taxon>
        <taxon>Streptophyta</taxon>
        <taxon>Embryophyta</taxon>
        <taxon>Tracheophyta</taxon>
        <taxon>Spermatophyta</taxon>
        <taxon>Magnoliopsida</taxon>
        <taxon>eudicotyledons</taxon>
        <taxon>Gunneridae</taxon>
        <taxon>Pentapetalae</taxon>
        <taxon>rosids</taxon>
        <taxon>fabids</taxon>
        <taxon>Fabales</taxon>
        <taxon>Fabaceae</taxon>
        <taxon>Papilionoideae</taxon>
        <taxon>50 kb inversion clade</taxon>
        <taxon>NPAAA clade</taxon>
        <taxon>Hologalegina</taxon>
        <taxon>IRL clade</taxon>
        <taxon>Trifolieae</taxon>
        <taxon>Trifolium</taxon>
    </lineage>
</organism>
<comment type="caution">
    <text evidence="2">The sequence shown here is derived from an EMBL/GenBank/DDBJ whole genome shotgun (WGS) entry which is preliminary data.</text>
</comment>
<evidence type="ECO:0000256" key="1">
    <source>
        <dbReference type="SAM" id="MobiDB-lite"/>
    </source>
</evidence>
<feature type="region of interest" description="Disordered" evidence="1">
    <location>
        <begin position="1"/>
        <end position="38"/>
    </location>
</feature>
<feature type="non-terminal residue" evidence="2">
    <location>
        <position position="1"/>
    </location>
</feature>
<name>A0A392R2C7_9FABA</name>
<protein>
    <submittedName>
        <fullName evidence="2">Uncharacterized protein</fullName>
    </submittedName>
</protein>
<evidence type="ECO:0000313" key="2">
    <source>
        <dbReference type="EMBL" id="MCI30728.1"/>
    </source>
</evidence>
<evidence type="ECO:0000313" key="3">
    <source>
        <dbReference type="Proteomes" id="UP000265520"/>
    </source>
</evidence>
<sequence>FSPILPVPSGSIAYPIQHPDQTGAPPVSDSTGRTGRSGPIFKTLVVTLGSTLRAYRAIS</sequence>
<dbReference type="EMBL" id="LXQA010181737">
    <property type="protein sequence ID" value="MCI30728.1"/>
    <property type="molecule type" value="Genomic_DNA"/>
</dbReference>
<proteinExistence type="predicted"/>